<reference evidence="1" key="1">
    <citation type="journal article" date="2022" name="Int. J. Mol. Sci.">
        <title>Draft Genome of Tanacetum Coccineum: Genomic Comparison of Closely Related Tanacetum-Family Plants.</title>
        <authorList>
            <person name="Yamashiro T."/>
            <person name="Shiraishi A."/>
            <person name="Nakayama K."/>
            <person name="Satake H."/>
        </authorList>
    </citation>
    <scope>NUCLEOTIDE SEQUENCE</scope>
</reference>
<dbReference type="EMBL" id="BQNB010017341">
    <property type="protein sequence ID" value="GJT62050.1"/>
    <property type="molecule type" value="Genomic_DNA"/>
</dbReference>
<accession>A0ABQ5FF98</accession>
<name>A0ABQ5FF98_9ASTR</name>
<reference evidence="1" key="2">
    <citation type="submission" date="2022-01" db="EMBL/GenBank/DDBJ databases">
        <authorList>
            <person name="Yamashiro T."/>
            <person name="Shiraishi A."/>
            <person name="Satake H."/>
            <person name="Nakayama K."/>
        </authorList>
    </citation>
    <scope>NUCLEOTIDE SEQUENCE</scope>
</reference>
<evidence type="ECO:0000313" key="1">
    <source>
        <dbReference type="EMBL" id="GJT62050.1"/>
    </source>
</evidence>
<proteinExistence type="predicted"/>
<sequence length="304" mass="33417">MLRSLGSENFFAGLDKRKLSLNKDTYPALSMRETGEGGAKRSKKKRSNLYLVMDCVASHPPKRLRADYGTTGGSATGGAIIVATSADVSKDKSAPHPSIFGSSSSSEKTDRTLSLLTGRSGSGFDAGRSYIVRKDGLDAVRSIISGGEEDNGDSCGVEKYFVRWQIDKEIEDLRSCQLLIEAKEERSAAEEQTPCSRFLGLDGQRELIRVRSLPARTITFLLEQECAVLLLPLKSQNPQSLGILVHELEISSADLREKLETRLAEIDADFTRCCMRFQESFHPPPQRRCGAKMVTNSWDEASCG</sequence>
<keyword evidence="2" id="KW-1185">Reference proteome</keyword>
<protein>
    <submittedName>
        <fullName evidence="1">Uncharacterized protein</fullName>
    </submittedName>
</protein>
<gene>
    <name evidence="1" type="ORF">Tco_1005583</name>
</gene>
<comment type="caution">
    <text evidence="1">The sequence shown here is derived from an EMBL/GenBank/DDBJ whole genome shotgun (WGS) entry which is preliminary data.</text>
</comment>
<evidence type="ECO:0000313" key="2">
    <source>
        <dbReference type="Proteomes" id="UP001151760"/>
    </source>
</evidence>
<organism evidence="1 2">
    <name type="scientific">Tanacetum coccineum</name>
    <dbReference type="NCBI Taxonomy" id="301880"/>
    <lineage>
        <taxon>Eukaryota</taxon>
        <taxon>Viridiplantae</taxon>
        <taxon>Streptophyta</taxon>
        <taxon>Embryophyta</taxon>
        <taxon>Tracheophyta</taxon>
        <taxon>Spermatophyta</taxon>
        <taxon>Magnoliopsida</taxon>
        <taxon>eudicotyledons</taxon>
        <taxon>Gunneridae</taxon>
        <taxon>Pentapetalae</taxon>
        <taxon>asterids</taxon>
        <taxon>campanulids</taxon>
        <taxon>Asterales</taxon>
        <taxon>Asteraceae</taxon>
        <taxon>Asteroideae</taxon>
        <taxon>Anthemideae</taxon>
        <taxon>Anthemidinae</taxon>
        <taxon>Tanacetum</taxon>
    </lineage>
</organism>
<dbReference type="Proteomes" id="UP001151760">
    <property type="component" value="Unassembled WGS sequence"/>
</dbReference>